<dbReference type="GO" id="GO:0050660">
    <property type="term" value="F:flavin adenine dinucleotide binding"/>
    <property type="evidence" value="ECO:0007669"/>
    <property type="project" value="TreeGrafter"/>
</dbReference>
<gene>
    <name evidence="4" type="ORF">ENM99_05635</name>
</gene>
<dbReference type="FunFam" id="4.10.80.40:FF:000002">
    <property type="entry name" value="Succinate dehydrogenase [ubiquinone] flavoprotein subunit, mitochondrial"/>
    <property type="match status" value="1"/>
</dbReference>
<evidence type="ECO:0000313" key="4">
    <source>
        <dbReference type="EMBL" id="HHS49305.1"/>
    </source>
</evidence>
<evidence type="ECO:0000259" key="3">
    <source>
        <dbReference type="Pfam" id="PF02910"/>
    </source>
</evidence>
<dbReference type="PANTHER" id="PTHR11632:SF51">
    <property type="entry name" value="SUCCINATE DEHYDROGENASE [UBIQUINONE] FLAVOPROTEIN SUBUNIT, MITOCHONDRIAL"/>
    <property type="match status" value="1"/>
</dbReference>
<comment type="caution">
    <text evidence="4">The sequence shown here is derived from an EMBL/GenBank/DDBJ whole genome shotgun (WGS) entry which is preliminary data.</text>
</comment>
<protein>
    <submittedName>
        <fullName evidence="4">Succinate dehydrogenase/fumarate reductase flavoprotein subunit</fullName>
    </submittedName>
</protein>
<reference evidence="4" key="1">
    <citation type="journal article" date="2020" name="mSystems">
        <title>Genome- and Community-Level Interaction Insights into Carbon Utilization and Element Cycling Functions of Hydrothermarchaeota in Hydrothermal Sediment.</title>
        <authorList>
            <person name="Zhou Z."/>
            <person name="Liu Y."/>
            <person name="Xu W."/>
            <person name="Pan J."/>
            <person name="Luo Z.H."/>
            <person name="Li M."/>
        </authorList>
    </citation>
    <scope>NUCLEOTIDE SEQUENCE [LARGE SCALE GENOMIC DNA]</scope>
    <source>
        <strain evidence="4">SpSt-1135</strain>
    </source>
</reference>
<name>A0A7C6A7M1_DESAE</name>
<dbReference type="GO" id="GO:0005886">
    <property type="term" value="C:plasma membrane"/>
    <property type="evidence" value="ECO:0007669"/>
    <property type="project" value="TreeGrafter"/>
</dbReference>
<feature type="domain" description="Fumarate reductase/succinate dehydrogenase flavoprotein-like C-terminal" evidence="3">
    <location>
        <begin position="2"/>
        <end position="125"/>
    </location>
</feature>
<dbReference type="Proteomes" id="UP000886400">
    <property type="component" value="Unassembled WGS sequence"/>
</dbReference>
<proteinExistence type="predicted"/>
<sequence>SMQHNMSVFRTEKGMQEQSKEIDNYFEEFKKVGMTDKSPYFNTELIELLELESLLYVSKVETEAALARQESRGGHFRDDYPERDDVNWHKHTLVRWKDGKVELDYKPVRMKGATAPTFPPKKRVY</sequence>
<dbReference type="InterPro" id="IPR037099">
    <property type="entry name" value="Fum_R/Succ_DH_flav-like_C_sf"/>
</dbReference>
<dbReference type="GO" id="GO:0006099">
    <property type="term" value="P:tricarboxylic acid cycle"/>
    <property type="evidence" value="ECO:0007669"/>
    <property type="project" value="UniProtKB-KW"/>
</dbReference>
<dbReference type="SUPFAM" id="SSF46977">
    <property type="entry name" value="Succinate dehydrogenase/fumarate reductase flavoprotein C-terminal domain"/>
    <property type="match status" value="1"/>
</dbReference>
<dbReference type="GO" id="GO:0009055">
    <property type="term" value="F:electron transfer activity"/>
    <property type="evidence" value="ECO:0007669"/>
    <property type="project" value="TreeGrafter"/>
</dbReference>
<dbReference type="InterPro" id="IPR030664">
    <property type="entry name" value="SdhA/FrdA/AprA"/>
</dbReference>
<dbReference type="PANTHER" id="PTHR11632">
    <property type="entry name" value="SUCCINATE DEHYDROGENASE 2 FLAVOPROTEIN SUBUNIT"/>
    <property type="match status" value="1"/>
</dbReference>
<evidence type="ECO:0000256" key="1">
    <source>
        <dbReference type="ARBA" id="ARBA00005163"/>
    </source>
</evidence>
<dbReference type="AlphaFoldDB" id="A0A7C6A7M1"/>
<dbReference type="Gene3D" id="4.10.80.40">
    <property type="entry name" value="succinate dehydrogenase protein domain"/>
    <property type="match status" value="1"/>
</dbReference>
<evidence type="ECO:0000256" key="2">
    <source>
        <dbReference type="ARBA" id="ARBA00022532"/>
    </source>
</evidence>
<dbReference type="GO" id="GO:0009061">
    <property type="term" value="P:anaerobic respiration"/>
    <property type="evidence" value="ECO:0007669"/>
    <property type="project" value="TreeGrafter"/>
</dbReference>
<organism evidence="4">
    <name type="scientific">Desulfurella acetivorans</name>
    <dbReference type="NCBI Taxonomy" id="33002"/>
    <lineage>
        <taxon>Bacteria</taxon>
        <taxon>Pseudomonadati</taxon>
        <taxon>Campylobacterota</taxon>
        <taxon>Desulfurellia</taxon>
        <taxon>Desulfurellales</taxon>
        <taxon>Desulfurellaceae</taxon>
        <taxon>Desulfurella</taxon>
    </lineage>
</organism>
<accession>A0A7C6A7M1</accession>
<dbReference type="Pfam" id="PF02910">
    <property type="entry name" value="Succ_DH_flav_C"/>
    <property type="match status" value="1"/>
</dbReference>
<feature type="non-terminal residue" evidence="4">
    <location>
        <position position="1"/>
    </location>
</feature>
<dbReference type="InterPro" id="IPR015939">
    <property type="entry name" value="Fum_Rdtase/Succ_DH_flav-like_C"/>
</dbReference>
<dbReference type="GO" id="GO:0000104">
    <property type="term" value="F:succinate dehydrogenase activity"/>
    <property type="evidence" value="ECO:0007669"/>
    <property type="project" value="TreeGrafter"/>
</dbReference>
<dbReference type="EMBL" id="DRZX01000267">
    <property type="protein sequence ID" value="HHS49305.1"/>
    <property type="molecule type" value="Genomic_DNA"/>
</dbReference>
<dbReference type="Gene3D" id="1.20.58.100">
    <property type="entry name" value="Fumarate reductase/succinate dehydrogenase flavoprotein-like, C-terminal domain"/>
    <property type="match status" value="1"/>
</dbReference>
<comment type="pathway">
    <text evidence="1">Carbohydrate metabolism; tricarboxylic acid cycle.</text>
</comment>
<keyword evidence="2" id="KW-0816">Tricarboxylic acid cycle</keyword>